<dbReference type="HOGENOM" id="CLU_006937_6_1_1"/>
<dbReference type="PANTHER" id="PTHR42877">
    <property type="entry name" value="L-ORNITHINE N(5)-MONOOXYGENASE-RELATED"/>
    <property type="match status" value="1"/>
</dbReference>
<dbReference type="GO" id="GO:0050660">
    <property type="term" value="F:flavin adenine dinucleotide binding"/>
    <property type="evidence" value="ECO:0007669"/>
    <property type="project" value="InterPro"/>
</dbReference>
<dbReference type="Pfam" id="PF00743">
    <property type="entry name" value="FMO-like"/>
    <property type="match status" value="1"/>
</dbReference>
<evidence type="ECO:0000256" key="1">
    <source>
        <dbReference type="ARBA" id="ARBA00001974"/>
    </source>
</evidence>
<dbReference type="Proteomes" id="UP000054266">
    <property type="component" value="Unassembled WGS sequence"/>
</dbReference>
<keyword evidence="5" id="KW-0560">Oxidoreductase</keyword>
<evidence type="ECO:0000256" key="2">
    <source>
        <dbReference type="ARBA" id="ARBA00010139"/>
    </source>
</evidence>
<protein>
    <submittedName>
        <fullName evidence="6">Uncharacterized protein</fullName>
    </submittedName>
</protein>
<name>A0A0D2F5U4_9EURO</name>
<evidence type="ECO:0000256" key="4">
    <source>
        <dbReference type="ARBA" id="ARBA00022827"/>
    </source>
</evidence>
<evidence type="ECO:0000313" key="6">
    <source>
        <dbReference type="EMBL" id="KIW63283.1"/>
    </source>
</evidence>
<dbReference type="Gene3D" id="3.50.50.60">
    <property type="entry name" value="FAD/NAD(P)-binding domain"/>
    <property type="match status" value="2"/>
</dbReference>
<keyword evidence="4" id="KW-0274">FAD</keyword>
<keyword evidence="7" id="KW-1185">Reference proteome</keyword>
<dbReference type="AlphaFoldDB" id="A0A0D2F5U4"/>
<reference evidence="6 7" key="1">
    <citation type="submission" date="2015-01" db="EMBL/GenBank/DDBJ databases">
        <title>The Genome Sequence of Capronia semiimmersa CBS27337.</title>
        <authorList>
            <consortium name="The Broad Institute Genomics Platform"/>
            <person name="Cuomo C."/>
            <person name="de Hoog S."/>
            <person name="Gorbushina A."/>
            <person name="Stielow B."/>
            <person name="Teixiera M."/>
            <person name="Abouelleil A."/>
            <person name="Chapman S.B."/>
            <person name="Priest M."/>
            <person name="Young S.K."/>
            <person name="Wortman J."/>
            <person name="Nusbaum C."/>
            <person name="Birren B."/>
        </authorList>
    </citation>
    <scope>NUCLEOTIDE SEQUENCE [LARGE SCALE GENOMIC DNA]</scope>
    <source>
        <strain evidence="6 7">CBS 27337</strain>
    </source>
</reference>
<dbReference type="InterPro" id="IPR036188">
    <property type="entry name" value="FAD/NAD-bd_sf"/>
</dbReference>
<accession>A0A0D2F5U4</accession>
<evidence type="ECO:0000256" key="5">
    <source>
        <dbReference type="ARBA" id="ARBA00023002"/>
    </source>
</evidence>
<dbReference type="EMBL" id="KN846962">
    <property type="protein sequence ID" value="KIW63283.1"/>
    <property type="molecule type" value="Genomic_DNA"/>
</dbReference>
<sequence length="586" mass="66206">MVIQNDPSGSYPDHVNGDSTSNNYTILEQPLFTPRAIRIITIGAGASGLNVARNVSQHLQNAELQIYEKNSSVGGTWLENRYPGCGCDIPSHNYQYSWALNPAWREYYSSQGEIEDYFVHTAQEHGLLKYIKFDQQVTEAVWDDDEGVWRFVIENLATGEKTRDYGHFFINASGYLNNWKWPEIPGLHSFQGELMHSAAWKEDTDLKGKRVAVLGCGSSGIQIVAKIQPEVKELTTFIRTPTWVTAGFGSKYGGPGGTNFTFSEEQKRKFESDPAAYLEYRKNVEHELNSRFRMLHRDTPEQAAAVDFATRDMTARLGGAQNPLVDFIIPKFSVGCRRPTPGHGYLEALTQPNVRVVTGTEIARIDETGLVLATGEHIAVDVFICATGFDLSFRPRFPIIGQHGHDLRDLWADRPTAYLSLAPAHMPNYFMFLGPNSPVGHGSAIPIIEHFTKYMLRMVHKCQVEGYKSFTPSSAAIDQFVRHADAFMPRMSWASSCRSWFKNGRTDGPVTALWPGSRIHWFKVLDPRNIRFEDWEWAEQKDAHTGQEINRWAFMGNGFSSLESTGGDLTWYFDHPEDGYELLSYS</sequence>
<comment type="cofactor">
    <cofactor evidence="1">
        <name>FAD</name>
        <dbReference type="ChEBI" id="CHEBI:57692"/>
    </cofactor>
</comment>
<gene>
    <name evidence="6" type="ORF">PV04_10142</name>
</gene>
<dbReference type="GO" id="GO:0004499">
    <property type="term" value="F:N,N-dimethylaniline monooxygenase activity"/>
    <property type="evidence" value="ECO:0007669"/>
    <property type="project" value="InterPro"/>
</dbReference>
<organism evidence="6 7">
    <name type="scientific">Phialophora macrospora</name>
    <dbReference type="NCBI Taxonomy" id="1851006"/>
    <lineage>
        <taxon>Eukaryota</taxon>
        <taxon>Fungi</taxon>
        <taxon>Dikarya</taxon>
        <taxon>Ascomycota</taxon>
        <taxon>Pezizomycotina</taxon>
        <taxon>Eurotiomycetes</taxon>
        <taxon>Chaetothyriomycetidae</taxon>
        <taxon>Chaetothyriales</taxon>
        <taxon>Herpotrichiellaceae</taxon>
        <taxon>Phialophora</taxon>
    </lineage>
</organism>
<comment type="similarity">
    <text evidence="2">Belongs to the FAD-binding monooxygenase family.</text>
</comment>
<evidence type="ECO:0000256" key="3">
    <source>
        <dbReference type="ARBA" id="ARBA00022630"/>
    </source>
</evidence>
<keyword evidence="3" id="KW-0285">Flavoprotein</keyword>
<dbReference type="InterPro" id="IPR020946">
    <property type="entry name" value="Flavin_mOase-like"/>
</dbReference>
<proteinExistence type="inferred from homology"/>
<dbReference type="SUPFAM" id="SSF51905">
    <property type="entry name" value="FAD/NAD(P)-binding domain"/>
    <property type="match status" value="1"/>
</dbReference>
<dbReference type="PANTHER" id="PTHR42877:SF12">
    <property type="entry name" value="MONOOXYGENASE"/>
    <property type="match status" value="1"/>
</dbReference>
<dbReference type="InterPro" id="IPR051209">
    <property type="entry name" value="FAD-bind_Monooxygenase_sf"/>
</dbReference>
<dbReference type="GO" id="GO:0050661">
    <property type="term" value="F:NADP binding"/>
    <property type="evidence" value="ECO:0007669"/>
    <property type="project" value="InterPro"/>
</dbReference>
<evidence type="ECO:0000313" key="7">
    <source>
        <dbReference type="Proteomes" id="UP000054266"/>
    </source>
</evidence>